<gene>
    <name evidence="1" type="ORF">QWZ18_12455</name>
</gene>
<dbReference type="RefSeq" id="WP_238294144.1">
    <property type="nucleotide sequence ID" value="NZ_BPQS01000100.1"/>
</dbReference>
<reference evidence="2" key="1">
    <citation type="journal article" date="2019" name="Int. J. Syst. Evol. Microbiol.">
        <title>The Global Catalogue of Microorganisms (GCM) 10K type strain sequencing project: providing services to taxonomists for standard genome sequencing and annotation.</title>
        <authorList>
            <consortium name="The Broad Institute Genomics Platform"/>
            <consortium name="The Broad Institute Genome Sequencing Center for Infectious Disease"/>
            <person name="Wu L."/>
            <person name="Ma J."/>
        </authorList>
    </citation>
    <scope>NUCLEOTIDE SEQUENCE [LARGE SCALE GENOMIC DNA]</scope>
    <source>
        <strain evidence="2">CECT 7806</strain>
    </source>
</reference>
<dbReference type="Proteomes" id="UP001244297">
    <property type="component" value="Unassembled WGS sequence"/>
</dbReference>
<evidence type="ECO:0000313" key="2">
    <source>
        <dbReference type="Proteomes" id="UP001244297"/>
    </source>
</evidence>
<dbReference type="InterPro" id="IPR003615">
    <property type="entry name" value="HNH_nuc"/>
</dbReference>
<dbReference type="Gene3D" id="1.10.30.50">
    <property type="match status" value="1"/>
</dbReference>
<keyword evidence="2" id="KW-1185">Reference proteome</keyword>
<keyword evidence="1" id="KW-0378">Hydrolase</keyword>
<evidence type="ECO:0000313" key="1">
    <source>
        <dbReference type="EMBL" id="MDN3571428.1"/>
    </source>
</evidence>
<name>A0ABT8ANN1_9HYPH</name>
<organism evidence="1 2">
    <name type="scientific">Methylobacterium longum</name>
    <dbReference type="NCBI Taxonomy" id="767694"/>
    <lineage>
        <taxon>Bacteria</taxon>
        <taxon>Pseudomonadati</taxon>
        <taxon>Pseudomonadota</taxon>
        <taxon>Alphaproteobacteria</taxon>
        <taxon>Hyphomicrobiales</taxon>
        <taxon>Methylobacteriaceae</taxon>
        <taxon>Methylobacterium</taxon>
    </lineage>
</organism>
<keyword evidence="1" id="KW-0255">Endonuclease</keyword>
<dbReference type="GO" id="GO:0004519">
    <property type="term" value="F:endonuclease activity"/>
    <property type="evidence" value="ECO:0007669"/>
    <property type="project" value="UniProtKB-KW"/>
</dbReference>
<proteinExistence type="predicted"/>
<comment type="caution">
    <text evidence="1">The sequence shown here is derived from an EMBL/GenBank/DDBJ whole genome shotgun (WGS) entry which is preliminary data.</text>
</comment>
<protein>
    <submittedName>
        <fullName evidence="1">HNH endonuclease signature motif containing protein</fullName>
    </submittedName>
</protein>
<dbReference type="EMBL" id="JAUFPT010000033">
    <property type="protein sequence ID" value="MDN3571428.1"/>
    <property type="molecule type" value="Genomic_DNA"/>
</dbReference>
<sequence length="123" mass="14469">MPQPLRGRGARPTKTLAKRYERTSATSRGYDHVWRKVSAEHRRRYPFCAWCEQSGRLEFAKEVDHKFPIADGGSWYAPDNRWGLCLKHHGLKGQMERFARQTDQLDRLPLWCDDPTARPARFQ</sequence>
<keyword evidence="1" id="KW-0540">Nuclease</keyword>
<accession>A0ABT8ANN1</accession>
<dbReference type="CDD" id="cd00085">
    <property type="entry name" value="HNHc"/>
    <property type="match status" value="1"/>
</dbReference>